<evidence type="ECO:0000313" key="5">
    <source>
        <dbReference type="Proteomes" id="UP000187429"/>
    </source>
</evidence>
<accession>A0A1R1XYM0</accession>
<dbReference type="GO" id="GO:0004315">
    <property type="term" value="F:3-oxoacyl-[acyl-carrier-protein] synthase activity"/>
    <property type="evidence" value="ECO:0007669"/>
    <property type="project" value="UniProtKB-EC"/>
</dbReference>
<dbReference type="AlphaFoldDB" id="A0A1R1XYM0"/>
<evidence type="ECO:0000256" key="1">
    <source>
        <dbReference type="ARBA" id="ARBA00013191"/>
    </source>
</evidence>
<dbReference type="InterPro" id="IPR016039">
    <property type="entry name" value="Thiolase-like"/>
</dbReference>
<name>A0A1R1XYM0_9FUNG</name>
<dbReference type="Gene3D" id="3.40.47.10">
    <property type="match status" value="3"/>
</dbReference>
<sequence>MSAAKRRVVVTGLGLVTPLGIGAKHVWKNLLAGNSGVTSLIPLFPGTYDKLPVTIAGVVPKSLQASESPFIPSDWLQPGGPNHSTSTACTTGAHSIGDAARFIEYGDADIMIAGASESPIDPLAISGFNKIKALTQLFNKDPQRASRPFDSSRSGFVIGEGSGVVILEELEHAKSRNANIYAELKGYGLSGDLVEMKAIESLFNLEKHDAEDPVKSIAVSSTKSSIGHLLGAAGSVEAIFTILAVKNNIAPPTLNLESLDTISTNPDTYQNSPQLPFLVNSFISGNSRPQNSFMTDIEYLSSSPKSREINVALSNSFGFGGTNASLVFTKYS</sequence>
<keyword evidence="2" id="KW-0808">Transferase</keyword>
<protein>
    <recommendedName>
        <fullName evidence="1">beta-ketoacyl-[acyl-carrier-protein] synthase I</fullName>
        <ecNumber evidence="1">2.3.1.41</ecNumber>
    </recommendedName>
</protein>
<dbReference type="SUPFAM" id="SSF53901">
    <property type="entry name" value="Thiolase-like"/>
    <property type="match status" value="2"/>
</dbReference>
<dbReference type="CDD" id="cd00834">
    <property type="entry name" value="KAS_I_II"/>
    <property type="match status" value="1"/>
</dbReference>
<dbReference type="GO" id="GO:0005739">
    <property type="term" value="C:mitochondrion"/>
    <property type="evidence" value="ECO:0007669"/>
    <property type="project" value="TreeGrafter"/>
</dbReference>
<dbReference type="SMART" id="SM00825">
    <property type="entry name" value="PKS_KS"/>
    <property type="match status" value="1"/>
</dbReference>
<dbReference type="PANTHER" id="PTHR11712:SF336">
    <property type="entry name" value="3-OXOACYL-[ACYL-CARRIER-PROTEIN] SYNTHASE, MITOCHONDRIAL"/>
    <property type="match status" value="1"/>
</dbReference>
<dbReference type="OrthoDB" id="5334845at2759"/>
<proteinExistence type="predicted"/>
<dbReference type="InterPro" id="IPR000794">
    <property type="entry name" value="Beta-ketoacyl_synthase"/>
</dbReference>
<evidence type="ECO:0000256" key="2">
    <source>
        <dbReference type="ARBA" id="ARBA00022679"/>
    </source>
</evidence>
<organism evidence="4 5">
    <name type="scientific">Smittium culicis</name>
    <dbReference type="NCBI Taxonomy" id="133412"/>
    <lineage>
        <taxon>Eukaryota</taxon>
        <taxon>Fungi</taxon>
        <taxon>Fungi incertae sedis</taxon>
        <taxon>Zoopagomycota</taxon>
        <taxon>Kickxellomycotina</taxon>
        <taxon>Harpellomycetes</taxon>
        <taxon>Harpellales</taxon>
        <taxon>Legeriomycetaceae</taxon>
        <taxon>Smittium</taxon>
    </lineage>
</organism>
<comment type="caution">
    <text evidence="4">The sequence shown here is derived from an EMBL/GenBank/DDBJ whole genome shotgun (WGS) entry which is preliminary data.</text>
</comment>
<evidence type="ECO:0000313" key="4">
    <source>
        <dbReference type="EMBL" id="OMJ19708.1"/>
    </source>
</evidence>
<dbReference type="Pfam" id="PF00109">
    <property type="entry name" value="ketoacyl-synt"/>
    <property type="match status" value="2"/>
</dbReference>
<keyword evidence="5" id="KW-1185">Reference proteome</keyword>
<dbReference type="Proteomes" id="UP000187429">
    <property type="component" value="Unassembled WGS sequence"/>
</dbReference>
<dbReference type="PANTHER" id="PTHR11712">
    <property type="entry name" value="POLYKETIDE SYNTHASE-RELATED"/>
    <property type="match status" value="1"/>
</dbReference>
<reference evidence="5" key="1">
    <citation type="submission" date="2017-01" db="EMBL/GenBank/DDBJ databases">
        <authorList>
            <person name="Wang Y."/>
            <person name="White M."/>
            <person name="Kvist S."/>
            <person name="Moncalvo J.-M."/>
        </authorList>
    </citation>
    <scope>NUCLEOTIDE SEQUENCE [LARGE SCALE GENOMIC DNA]</scope>
    <source>
        <strain evidence="5">ID-206-W2</strain>
    </source>
</reference>
<dbReference type="PROSITE" id="PS52004">
    <property type="entry name" value="KS3_2"/>
    <property type="match status" value="1"/>
</dbReference>
<evidence type="ECO:0000259" key="3">
    <source>
        <dbReference type="PROSITE" id="PS52004"/>
    </source>
</evidence>
<dbReference type="InterPro" id="IPR018201">
    <property type="entry name" value="Ketoacyl_synth_AS"/>
</dbReference>
<dbReference type="EC" id="2.3.1.41" evidence="1"/>
<dbReference type="GO" id="GO:0006633">
    <property type="term" value="P:fatty acid biosynthetic process"/>
    <property type="evidence" value="ECO:0007669"/>
    <property type="project" value="InterPro"/>
</dbReference>
<gene>
    <name evidence="4" type="ORF">AYI69_g6520</name>
</gene>
<dbReference type="InterPro" id="IPR014030">
    <property type="entry name" value="Ketoacyl_synth_N"/>
</dbReference>
<dbReference type="InterPro" id="IPR020841">
    <property type="entry name" value="PKS_Beta-ketoAc_synthase_dom"/>
</dbReference>
<dbReference type="EMBL" id="LSSM01002934">
    <property type="protein sequence ID" value="OMJ19708.1"/>
    <property type="molecule type" value="Genomic_DNA"/>
</dbReference>
<feature type="domain" description="Ketosynthase family 3 (KS3)" evidence="3">
    <location>
        <begin position="1"/>
        <end position="330"/>
    </location>
</feature>
<dbReference type="PROSITE" id="PS00606">
    <property type="entry name" value="KS3_1"/>
    <property type="match status" value="1"/>
</dbReference>